<dbReference type="InterPro" id="IPR041480">
    <property type="entry name" value="CIDR1_gamma"/>
</dbReference>
<feature type="region of interest" description="Disordered" evidence="1">
    <location>
        <begin position="748"/>
        <end position="862"/>
    </location>
</feature>
<feature type="compositionally biased region" description="Low complexity" evidence="1">
    <location>
        <begin position="947"/>
        <end position="961"/>
    </location>
</feature>
<gene>
    <name evidence="8" type="ORF">PFMALIP_05794</name>
</gene>
<evidence type="ECO:0000313" key="8">
    <source>
        <dbReference type="EMBL" id="ETW46141.1"/>
    </source>
</evidence>
<reference evidence="8 9" key="1">
    <citation type="submission" date="2013-02" db="EMBL/GenBank/DDBJ databases">
        <title>The Genome Annotation of Plasmodium falciparum MaliPS096_E11.</title>
        <authorList>
            <consortium name="The Broad Institute Genome Sequencing Platform"/>
            <consortium name="The Broad Institute Genome Sequencing Center for Infectious Disease"/>
            <person name="Neafsey D."/>
            <person name="Hoffman S."/>
            <person name="Volkman S."/>
            <person name="Rosenthal P."/>
            <person name="Walker B."/>
            <person name="Young S.K."/>
            <person name="Zeng Q."/>
            <person name="Gargeya S."/>
            <person name="Fitzgerald M."/>
            <person name="Haas B."/>
            <person name="Abouelleil A."/>
            <person name="Allen A.W."/>
            <person name="Alvarado L."/>
            <person name="Arachchi H.M."/>
            <person name="Berlin A.M."/>
            <person name="Chapman S.B."/>
            <person name="Gainer-Dewar J."/>
            <person name="Goldberg J."/>
            <person name="Griggs A."/>
            <person name="Gujja S."/>
            <person name="Hansen M."/>
            <person name="Howarth C."/>
            <person name="Imamovic A."/>
            <person name="Ireland A."/>
            <person name="Larimer J."/>
            <person name="McCowan C."/>
            <person name="Murphy C."/>
            <person name="Pearson M."/>
            <person name="Poon T.W."/>
            <person name="Priest M."/>
            <person name="Roberts A."/>
            <person name="Saif S."/>
            <person name="Shea T."/>
            <person name="Sisk P."/>
            <person name="Sykes S."/>
            <person name="Wortman J."/>
            <person name="Nusbaum C."/>
            <person name="Birren B."/>
        </authorList>
    </citation>
    <scope>NUCLEOTIDE SEQUENCE [LARGE SCALE GENOMIC DNA]</scope>
    <source>
        <strain evidence="8 9">MaliPS096_E11</strain>
    </source>
</reference>
<evidence type="ECO:0000259" key="7">
    <source>
        <dbReference type="Pfam" id="PF22672"/>
    </source>
</evidence>
<evidence type="ECO:0000259" key="4">
    <source>
        <dbReference type="Pfam" id="PF05424"/>
    </source>
</evidence>
<proteinExistence type="predicted"/>
<feature type="domain" description="Duffy-binding-like" evidence="7">
    <location>
        <begin position="1202"/>
        <end position="1358"/>
    </location>
</feature>
<evidence type="ECO:0008006" key="10">
    <source>
        <dbReference type="Google" id="ProtNLM"/>
    </source>
</evidence>
<dbReference type="FunFam" id="1.20.1310.20:FF:000001">
    <property type="entry name" value="Erythrocyte membrane protein 1, PfEMP1"/>
    <property type="match status" value="1"/>
</dbReference>
<dbReference type="EMBL" id="KI925731">
    <property type="protein sequence ID" value="ETW46141.1"/>
    <property type="molecule type" value="Genomic_DNA"/>
</dbReference>
<feature type="compositionally biased region" description="Polar residues" evidence="1">
    <location>
        <begin position="1172"/>
        <end position="1186"/>
    </location>
</feature>
<dbReference type="Pfam" id="PF18562">
    <property type="entry name" value="CIDR1_gamma"/>
    <property type="match status" value="1"/>
</dbReference>
<feature type="region of interest" description="Disordered" evidence="1">
    <location>
        <begin position="1167"/>
        <end position="1187"/>
    </location>
</feature>
<dbReference type="Pfam" id="PF03011">
    <property type="entry name" value="PFEMP"/>
    <property type="match status" value="2"/>
</dbReference>
<keyword evidence="2" id="KW-0812">Transmembrane</keyword>
<feature type="region of interest" description="Disordered" evidence="1">
    <location>
        <begin position="1644"/>
        <end position="1721"/>
    </location>
</feature>
<dbReference type="SUPFAM" id="SSF140924">
    <property type="entry name" value="Duffy binding domain-like"/>
    <property type="match status" value="4"/>
</dbReference>
<dbReference type="InterPro" id="IPR042202">
    <property type="entry name" value="Duffy-ag-bd_sf"/>
</dbReference>
<feature type="domain" description="Cysteine-rich interdomain region 1 gamma" evidence="6">
    <location>
        <begin position="1405"/>
        <end position="1456"/>
    </location>
</feature>
<feature type="compositionally biased region" description="Polar residues" evidence="1">
    <location>
        <begin position="1609"/>
        <end position="1627"/>
    </location>
</feature>
<protein>
    <recommendedName>
        <fullName evidence="10">Duffy-binding-like domain-containing protein</fullName>
    </recommendedName>
</protein>
<dbReference type="InterPro" id="IPR054595">
    <property type="entry name" value="DBL_C"/>
</dbReference>
<feature type="domain" description="Duffy-binding-like" evidence="7">
    <location>
        <begin position="320"/>
        <end position="483"/>
    </location>
</feature>
<evidence type="ECO:0000259" key="5">
    <source>
        <dbReference type="Pfam" id="PF15447"/>
    </source>
</evidence>
<evidence type="ECO:0000256" key="2">
    <source>
        <dbReference type="SAM" id="Phobius"/>
    </source>
</evidence>
<sequence>MAASTTYSSAPDAKHLFDMIGKDVYEKAKNDANDFREKLKGTLSDATYPGDKDSSGTTPSDPCQLLYQYHTNVTSTEIDPCNKRSRERFSDTKGAECDYRKIRDSDKKSNYGACAPFRRLSVCDTNLEQIDPDKIESTHNLLVDVCQAAKHEGASITGEYPKYQNKYDDSGSTMCTMLARSFADIGDIIRGKDLYLGNKGEKKKREDLENKLKKIFGIIYDNLVKKNVEEAQERYKKDEDDGPNYYQLREDWWALNRQDVWKAMTCSEHLKNSSYFHATCNGGERTKGYCRCDDKPKAGNGDQVPTYFDYVPQYLRWFEEWAEDFCRKRKHKLENAIKKCRGDNGKERYCDLNGYNCEKTARGAEIFVKGDDCHKCSVPCDRFVHWIDNQKLEFEKQRNKYAEEIKKAYGTNRTSITTGNGKINNLYVKDFYERLKTHYGSVNQFLQKLNDESICKKPPTVVNETASRVDFNNDVNTTFYRTKYCEACPWCGVNGTKGNWTPKKEPCGSTKTKTCTEENSTDIKILSTDKGRSKILEKLKTFCRGNEEINYDIWKCHYDDNDTDVKTDDSDNCILGNWKNVTKEAKIMSYNAFFWKWVHDMLIDSIEWRTQLGKCINNNTNGKTCITGCNKNCDCYKRWVEKKKDEWSQIKKHFDKQKDIPYECYFTTLEGVLNKEVLLTSLREAYGNANEIKRIEELLEKEEADGVVGAHAAFDDLCTKVGDKDNTTIDKLLDHEDKDAKQCIEKHKCQETQKPQPGGPGGGADPSQTSPAGPGTSRDTPRNGTTAGRSETGSRGTTPHVPPEDDDDDDDEEEEEEDEDTTEEVEDGAAASESEPAKDNTVDGKGPPQETQPAATKTQNDVKVCETVKSALTGDNLTDACKQKYQYGKEKFPNWKCISDKAATGGGGEKSGDKGSICVPPRRRKLYVGKLEEWATTSVEPQAGGDSSLASTTATASSPSPKGDSLLLTAFVESAAIETFFLWHRYKEEKKREKKEKEKKEIDGIYKIPGQEDTSTDEEFQNQLKSGKIPTDFLRLMFYTLGDYRDILFSGDKDNKNGGNNIILNASGNKEDMEKIQKKIKEILNKQSGNNKGTSVSQQQPSGQQRENLWSKYAEPIWNGMIYALTYNTDTASGENPTQNNTVKTELYDTNTAKEGGKYNYKTAKLEDESGSKNTKAPGTSDTPTLLTDFISRPPYFRYLEEWGENFCKERKKRLEKIYKDCKVDESGSGRGAKKENPKCSCYGEHCQDNLNKDPTNVSDLDCPSCGRECRKYKKWIEKKKTEYEKQKNAYGDQKAKCQTQSNGDQSNMAGNGVCGTLEATYTEAKDFLKTLGPCSKTYNDNGEGKKFFENEGEAFRPATNCAPCSQFRVKSEKCNCGSSAKGNTCQTKNSITANDIGNGGNSAEDVSMHVSDNDTNTFEGDALEACNGAGIFTGIKENKYKCGNVCGYVVCKPINVNGEKGNENEIIIIRALVKRWLEYFFKDYNKIRKKLKSCMNSSDATPCIKGCAEEWLKTKKDEWEKIKKHYLEQYKDQDQEDYNVKTVLEKFEHRPEFNKAIKPCPTLEAFLKSSHCNGSAKPEKKEGNAKKKDGVVCLLENLKKEIEQCNSMENSGDNQASDKTQTTCDVSTPLVEDDDEEDLLLEEENTVEAPNICPEPEKPPKEQTDGNCEEAASPGTVPEQAAKENVGPPAAETKDTKKERPPKPAPIPRPPPRRPRAKDLLDHPAVIPSLVTSTLAWSVGIGFATFTYFYLK</sequence>
<evidence type="ECO:0000259" key="6">
    <source>
        <dbReference type="Pfam" id="PF18562"/>
    </source>
</evidence>
<feature type="region of interest" description="Disordered" evidence="1">
    <location>
        <begin position="1609"/>
        <end position="1632"/>
    </location>
</feature>
<dbReference type="Gene3D" id="1.20.58.1930">
    <property type="match status" value="1"/>
</dbReference>
<evidence type="ECO:0000256" key="1">
    <source>
        <dbReference type="SAM" id="MobiDB-lite"/>
    </source>
</evidence>
<feature type="compositionally biased region" description="Polar residues" evidence="1">
    <location>
        <begin position="849"/>
        <end position="861"/>
    </location>
</feature>
<feature type="region of interest" description="Disordered" evidence="1">
    <location>
        <begin position="41"/>
        <end position="61"/>
    </location>
</feature>
<dbReference type="OrthoDB" id="378876at2759"/>
<feature type="non-terminal residue" evidence="8">
    <location>
        <position position="1753"/>
    </location>
</feature>
<dbReference type="Gene3D" id="1.20.1310.20">
    <property type="entry name" value="Duffy-antigen binding domain"/>
    <property type="match status" value="2"/>
</dbReference>
<dbReference type="FunFam" id="1.20.58.1930:FF:000001">
    <property type="entry name" value="Erythrocyte membrane protein 1, PfEMP1"/>
    <property type="match status" value="1"/>
</dbReference>
<feature type="region of interest" description="Disordered" evidence="1">
    <location>
        <begin position="938"/>
        <end position="962"/>
    </location>
</feature>
<evidence type="ECO:0000259" key="3">
    <source>
        <dbReference type="Pfam" id="PF03011"/>
    </source>
</evidence>
<feature type="compositionally biased region" description="Basic and acidic residues" evidence="1">
    <location>
        <begin position="1693"/>
        <end position="1703"/>
    </location>
</feature>
<dbReference type="Pfam" id="PF05424">
    <property type="entry name" value="Duffy_binding"/>
    <property type="match status" value="2"/>
</dbReference>
<feature type="compositionally biased region" description="Polar residues" evidence="1">
    <location>
        <begin position="782"/>
        <end position="797"/>
    </location>
</feature>
<evidence type="ECO:0000313" key="9">
    <source>
        <dbReference type="Proteomes" id="UP000030699"/>
    </source>
</evidence>
<feature type="domain" description="Duffy-binding-like" evidence="3">
    <location>
        <begin position="593"/>
        <end position="750"/>
    </location>
</feature>
<reference evidence="8 9" key="2">
    <citation type="submission" date="2013-02" db="EMBL/GenBank/DDBJ databases">
        <title>The Genome Sequence of Plasmodium falciparum MaliPS096_E11.</title>
        <authorList>
            <consortium name="The Broad Institute Genome Sequencing Platform"/>
            <consortium name="The Broad Institute Genome Sequencing Center for Infectious Disease"/>
            <person name="Neafsey D."/>
            <person name="Cheeseman I."/>
            <person name="Volkman S."/>
            <person name="Adams J."/>
            <person name="Walker B."/>
            <person name="Young S.K."/>
            <person name="Zeng Q."/>
            <person name="Gargeya S."/>
            <person name="Fitzgerald M."/>
            <person name="Haas B."/>
            <person name="Abouelleil A."/>
            <person name="Alvarado L."/>
            <person name="Arachchi H.M."/>
            <person name="Berlin A.M."/>
            <person name="Chapman S.B."/>
            <person name="Dewar J."/>
            <person name="Goldberg J."/>
            <person name="Griggs A."/>
            <person name="Gujja S."/>
            <person name="Hansen M."/>
            <person name="Howarth C."/>
            <person name="Imamovic A."/>
            <person name="Larimer J."/>
            <person name="McCowan C."/>
            <person name="Murphy C."/>
            <person name="Neiman D."/>
            <person name="Pearson M."/>
            <person name="Priest M."/>
            <person name="Roberts A."/>
            <person name="Saif S."/>
            <person name="Shea T."/>
            <person name="Sisk P."/>
            <person name="Sykes S."/>
            <person name="Wortman J."/>
            <person name="Nusbaum C."/>
            <person name="Birren B."/>
        </authorList>
    </citation>
    <scope>NUCLEOTIDE SEQUENCE [LARGE SCALE GENOMIC DNA]</scope>
    <source>
        <strain evidence="8 9">MaliPS096_E11</strain>
    </source>
</reference>
<feature type="domain" description="Duffy-binding-like" evidence="3">
    <location>
        <begin position="1473"/>
        <end position="1611"/>
    </location>
</feature>
<keyword evidence="2" id="KW-1133">Transmembrane helix</keyword>
<feature type="domain" description="Duffy-antigen binding" evidence="4">
    <location>
        <begin position="112"/>
        <end position="316"/>
    </location>
</feature>
<dbReference type="FunFam" id="1.20.58.830:FF:000001">
    <property type="entry name" value="Erythrocyte membrane protein 1, PfEMP1"/>
    <property type="match status" value="1"/>
</dbReference>
<organism evidence="8 9">
    <name type="scientific">Plasmodium falciparum MaliPS096_E11</name>
    <dbReference type="NCBI Taxonomy" id="1036727"/>
    <lineage>
        <taxon>Eukaryota</taxon>
        <taxon>Sar</taxon>
        <taxon>Alveolata</taxon>
        <taxon>Apicomplexa</taxon>
        <taxon>Aconoidasida</taxon>
        <taxon>Haemosporida</taxon>
        <taxon>Plasmodiidae</taxon>
        <taxon>Plasmodium</taxon>
        <taxon>Plasmodium (Laverania)</taxon>
    </lineage>
</organism>
<feature type="compositionally biased region" description="Basic and acidic residues" evidence="1">
    <location>
        <begin position="1656"/>
        <end position="1665"/>
    </location>
</feature>
<feature type="domain" description="Plasmodium falciparum erythrocyte membrane protein-1 N-terminal segment" evidence="5">
    <location>
        <begin position="12"/>
        <end position="47"/>
    </location>
</feature>
<dbReference type="Pfam" id="PF15447">
    <property type="entry name" value="NTS"/>
    <property type="match status" value="1"/>
</dbReference>
<dbReference type="InterPro" id="IPR004258">
    <property type="entry name" value="DBL"/>
</dbReference>
<dbReference type="Gene3D" id="1.20.58.830">
    <property type="match status" value="3"/>
</dbReference>
<feature type="transmembrane region" description="Helical" evidence="2">
    <location>
        <begin position="1726"/>
        <end position="1752"/>
    </location>
</feature>
<dbReference type="Proteomes" id="UP000030699">
    <property type="component" value="Unassembled WGS sequence"/>
</dbReference>
<name>A0A024WHY4_PLAFA</name>
<accession>A0A024WHY4</accession>
<keyword evidence="2" id="KW-0472">Membrane</keyword>
<feature type="compositionally biased region" description="Acidic residues" evidence="1">
    <location>
        <begin position="804"/>
        <end position="827"/>
    </location>
</feature>
<dbReference type="GO" id="GO:0046789">
    <property type="term" value="F:host cell surface receptor binding"/>
    <property type="evidence" value="ECO:0007669"/>
    <property type="project" value="InterPro"/>
</dbReference>
<dbReference type="InterPro" id="IPR008602">
    <property type="entry name" value="Duffy-antigen-binding"/>
</dbReference>
<dbReference type="Pfam" id="PF22672">
    <property type="entry name" value="DBL_C"/>
    <property type="match status" value="2"/>
</dbReference>
<dbReference type="InterPro" id="IPR029210">
    <property type="entry name" value="PfEMP1_NTS"/>
</dbReference>
<dbReference type="GO" id="GO:0016020">
    <property type="term" value="C:membrane"/>
    <property type="evidence" value="ECO:0007669"/>
    <property type="project" value="InterPro"/>
</dbReference>
<feature type="domain" description="Duffy-antigen binding" evidence="4">
    <location>
        <begin position="917"/>
        <end position="1142"/>
    </location>
</feature>
<feature type="region of interest" description="Disordered" evidence="1">
    <location>
        <begin position="1085"/>
        <end position="1107"/>
    </location>
</feature>
<dbReference type="FunFam" id="1.20.58.830:FF:000005">
    <property type="entry name" value="Erythrocyte membrane protein 1, PfEMP1"/>
    <property type="match status" value="1"/>
</dbReference>